<dbReference type="InterPro" id="IPR017853">
    <property type="entry name" value="GH"/>
</dbReference>
<dbReference type="PANTHER" id="PTHR22762:SF89">
    <property type="entry name" value="ALPHA-XYLOSIDASE"/>
    <property type="match status" value="1"/>
</dbReference>
<dbReference type="RefSeq" id="WP_148463177.1">
    <property type="nucleotide sequence ID" value="NZ_JAAITS010000023.1"/>
</dbReference>
<gene>
    <name evidence="6" type="ORF">G5B17_09450</name>
</gene>
<dbReference type="Pfam" id="PF21365">
    <property type="entry name" value="Glyco_hydro_31_3rd"/>
    <property type="match status" value="1"/>
</dbReference>
<dbReference type="Pfam" id="PF01055">
    <property type="entry name" value="Glyco_hydro_31_2nd"/>
    <property type="match status" value="1"/>
</dbReference>
<evidence type="ECO:0000313" key="7">
    <source>
        <dbReference type="Proteomes" id="UP001644719"/>
    </source>
</evidence>
<proteinExistence type="inferred from homology"/>
<sequence>MFENNLWTMEPVGRPENTIQGDKYRFTLLTPCLIRMEYREDGKFEDRPTQVVWNRKFDPVDFRVEKKGEGFELFTSRMHVTYAGGPFTKNSLNLNAVGGQNAFGAVWYYGEKGDNLGGTARTLDGVDGECQLQEGIMSRSGCSQIDDSHSLVLDENGWTQVRTGDGVDIYVFAYGNDYKEALNDFYRLTGKTPMLPRYALGNWWSRYYAYTEDSYKALVTRFEKEKIPFSVGVLDMDWHLVEEVDPKYGSGWTGYTWNKKYYPDPERFMNWLHDHGMKISVNLHPAGGIRAFEEAYPAMAKELGDVDTEHEAPIDFDITSRKFLEAYFKCVLHPEENKGVDFWWIDWQQGNITKVPGLDPLWMLNHYHYLDNARDGKRPLTFSRYAGPGSHRYPVGFSGDSIVTWESLNFQPYFTSTASNIGYGWWSHDIGGHMFGYRDNELALRWVQLGVFSPINRLHSSKNEFMGKEPWQFPMEIGEVMKEFLRLRHQMLPYLYTMNHRAYKENTPLILPMYYTYPAEQVAYTVKNEYEYGTAFIVAPVTEKSVQGVGRARTHVWLPEGTYIDFFTGLVYSGDREMDMYRDLHSIPVLAKAGAIVPMTEEIFGQEADRNPETMTIRVYGGADGSFQLYEDDNESNAYLKDECVLTDMDLKWSTGRFVIQKAAGRLELIPQKRTWTVEFWGVKDTEVTVEVEGTVVEASKEYDEALGCLKVSVPEASVTSEIIITLGIPALRENDVKAQVFNLLNQAEIPYMEKVAIMEILDKKISNAAKLTQLTAMHPEEGIVGAVGEILTAIE</sequence>
<dbReference type="Gene3D" id="3.20.20.80">
    <property type="entry name" value="Glycosidases"/>
    <property type="match status" value="1"/>
</dbReference>
<evidence type="ECO:0000259" key="4">
    <source>
        <dbReference type="Pfam" id="PF17137"/>
    </source>
</evidence>
<feature type="domain" description="DUF5110" evidence="4">
    <location>
        <begin position="615"/>
        <end position="682"/>
    </location>
</feature>
<keyword evidence="2" id="KW-0378">Hydrolase</keyword>
<comment type="similarity">
    <text evidence="1 2">Belongs to the glycosyl hydrolase 31 family.</text>
</comment>
<reference evidence="6 7" key="1">
    <citation type="journal article" date="2020" name="Cell Host Microbe">
        <title>Functional and Genomic Variation between Human-Derived Isolates of Lachnospiraceae Reveals Inter- and Intra-Species Diversity.</title>
        <authorList>
            <person name="Sorbara M.T."/>
            <person name="Littmann E.R."/>
            <person name="Fontana E."/>
            <person name="Moody T.U."/>
            <person name="Kohout C.E."/>
            <person name="Gjonbalaj M."/>
            <person name="Eaton V."/>
            <person name="Seok R."/>
            <person name="Leiner I.M."/>
            <person name="Pamer E.G."/>
        </authorList>
    </citation>
    <scope>NUCLEOTIDE SEQUENCE [LARGE SCALE GENOMIC DNA]</scope>
    <source>
        <strain evidence="6 7">MSK.17.74</strain>
    </source>
</reference>
<evidence type="ECO:0000259" key="3">
    <source>
        <dbReference type="Pfam" id="PF01055"/>
    </source>
</evidence>
<dbReference type="InterPro" id="IPR000322">
    <property type="entry name" value="Glyco_hydro_31_TIM"/>
</dbReference>
<dbReference type="SUPFAM" id="SSF51011">
    <property type="entry name" value="Glycosyl hydrolase domain"/>
    <property type="match status" value="1"/>
</dbReference>
<dbReference type="Pfam" id="PF17137">
    <property type="entry name" value="DUF5110"/>
    <property type="match status" value="1"/>
</dbReference>
<accession>A0ABX2H750</accession>
<dbReference type="InterPro" id="IPR033403">
    <property type="entry name" value="DUF5110"/>
</dbReference>
<dbReference type="Proteomes" id="UP001644719">
    <property type="component" value="Unassembled WGS sequence"/>
</dbReference>
<dbReference type="EMBL" id="JAAITS010000023">
    <property type="protein sequence ID" value="NSG85657.1"/>
    <property type="molecule type" value="Genomic_DNA"/>
</dbReference>
<dbReference type="InterPro" id="IPR013780">
    <property type="entry name" value="Glyco_hydro_b"/>
</dbReference>
<dbReference type="SUPFAM" id="SSF51445">
    <property type="entry name" value="(Trans)glycosidases"/>
    <property type="match status" value="1"/>
</dbReference>
<evidence type="ECO:0000259" key="5">
    <source>
        <dbReference type="Pfam" id="PF21365"/>
    </source>
</evidence>
<evidence type="ECO:0000256" key="1">
    <source>
        <dbReference type="ARBA" id="ARBA00007806"/>
    </source>
</evidence>
<protein>
    <submittedName>
        <fullName evidence="6">DUF5110 domain-containing protein</fullName>
    </submittedName>
</protein>
<dbReference type="InterPro" id="IPR048395">
    <property type="entry name" value="Glyco_hydro_31_C"/>
</dbReference>
<comment type="caution">
    <text evidence="6">The sequence shown here is derived from an EMBL/GenBank/DDBJ whole genome shotgun (WGS) entry which is preliminary data.</text>
</comment>
<keyword evidence="7" id="KW-1185">Reference proteome</keyword>
<evidence type="ECO:0000313" key="6">
    <source>
        <dbReference type="EMBL" id="NSG85657.1"/>
    </source>
</evidence>
<dbReference type="Gene3D" id="2.60.40.1180">
    <property type="entry name" value="Golgi alpha-mannosidase II"/>
    <property type="match status" value="2"/>
</dbReference>
<name>A0ABX2H750_9FIRM</name>
<organism evidence="6 7">
    <name type="scientific">Blautia faecis</name>
    <dbReference type="NCBI Taxonomy" id="871665"/>
    <lineage>
        <taxon>Bacteria</taxon>
        <taxon>Bacillati</taxon>
        <taxon>Bacillota</taxon>
        <taxon>Clostridia</taxon>
        <taxon>Lachnospirales</taxon>
        <taxon>Lachnospiraceae</taxon>
        <taxon>Blautia</taxon>
    </lineage>
</organism>
<dbReference type="GeneID" id="69514844"/>
<feature type="domain" description="Glycosyl hydrolase family 31 C-terminal" evidence="5">
    <location>
        <begin position="507"/>
        <end position="597"/>
    </location>
</feature>
<dbReference type="PANTHER" id="PTHR22762">
    <property type="entry name" value="ALPHA-GLUCOSIDASE"/>
    <property type="match status" value="1"/>
</dbReference>
<feature type="domain" description="Glycoside hydrolase family 31 TIM barrel" evidence="3">
    <location>
        <begin position="192"/>
        <end position="498"/>
    </location>
</feature>
<keyword evidence="2" id="KW-0326">Glycosidase</keyword>
<dbReference type="CDD" id="cd06595">
    <property type="entry name" value="GH31_u1"/>
    <property type="match status" value="1"/>
</dbReference>
<evidence type="ECO:0000256" key="2">
    <source>
        <dbReference type="RuleBase" id="RU361185"/>
    </source>
</evidence>